<dbReference type="PANTHER" id="PTHR30329:SF21">
    <property type="entry name" value="LIPOPROTEIN YIAD-RELATED"/>
    <property type="match status" value="1"/>
</dbReference>
<comment type="subcellular location">
    <subcellularLocation>
        <location evidence="1">Cell outer membrane</location>
    </subcellularLocation>
</comment>
<evidence type="ECO:0000256" key="5">
    <source>
        <dbReference type="SAM" id="MobiDB-lite"/>
    </source>
</evidence>
<dbReference type="PANTHER" id="PTHR30329">
    <property type="entry name" value="STATOR ELEMENT OF FLAGELLAR MOTOR COMPLEX"/>
    <property type="match status" value="1"/>
</dbReference>
<keyword evidence="2 4" id="KW-0472">Membrane</keyword>
<dbReference type="OrthoDB" id="5166631at2"/>
<feature type="chain" id="PRO_5029840783" description="OmpA-like domain-containing protein" evidence="6">
    <location>
        <begin position="23"/>
        <end position="382"/>
    </location>
</feature>
<feature type="region of interest" description="Disordered" evidence="5">
    <location>
        <begin position="25"/>
        <end position="59"/>
    </location>
</feature>
<evidence type="ECO:0000256" key="1">
    <source>
        <dbReference type="ARBA" id="ARBA00004442"/>
    </source>
</evidence>
<evidence type="ECO:0000313" key="8">
    <source>
        <dbReference type="EMBL" id="MQY03833.1"/>
    </source>
</evidence>
<feature type="signal peptide" evidence="6">
    <location>
        <begin position="1"/>
        <end position="22"/>
    </location>
</feature>
<keyword evidence="3" id="KW-0998">Cell outer membrane</keyword>
<evidence type="ECO:0000256" key="4">
    <source>
        <dbReference type="PROSITE-ProRule" id="PRU00473"/>
    </source>
</evidence>
<dbReference type="Proteomes" id="UP000487268">
    <property type="component" value="Unassembled WGS sequence"/>
</dbReference>
<evidence type="ECO:0000256" key="6">
    <source>
        <dbReference type="SAM" id="SignalP"/>
    </source>
</evidence>
<accession>A0A7K0BRK9</accession>
<dbReference type="Gene3D" id="3.30.1330.60">
    <property type="entry name" value="OmpA-like domain"/>
    <property type="match status" value="1"/>
</dbReference>
<gene>
    <name evidence="8" type="ORF">ACRB68_18790</name>
</gene>
<dbReference type="EMBL" id="WEGH01000001">
    <property type="protein sequence ID" value="MQY03833.1"/>
    <property type="molecule type" value="Genomic_DNA"/>
</dbReference>
<dbReference type="InterPro" id="IPR036737">
    <property type="entry name" value="OmpA-like_sf"/>
</dbReference>
<comment type="caution">
    <text evidence="8">The sequence shown here is derived from an EMBL/GenBank/DDBJ whole genome shotgun (WGS) entry which is preliminary data.</text>
</comment>
<dbReference type="Pfam" id="PF00691">
    <property type="entry name" value="OmpA"/>
    <property type="match status" value="1"/>
</dbReference>
<feature type="domain" description="OmpA-like" evidence="7">
    <location>
        <begin position="257"/>
        <end position="382"/>
    </location>
</feature>
<dbReference type="InterPro" id="IPR050330">
    <property type="entry name" value="Bact_OuterMem_StrucFunc"/>
</dbReference>
<evidence type="ECO:0000259" key="7">
    <source>
        <dbReference type="PROSITE" id="PS51123"/>
    </source>
</evidence>
<dbReference type="PRINTS" id="PR01021">
    <property type="entry name" value="OMPADOMAIN"/>
</dbReference>
<keyword evidence="9" id="KW-1185">Reference proteome</keyword>
<dbReference type="AlphaFoldDB" id="A0A7K0BRK9"/>
<sequence>MQHAVKALTAALALALLVSACGGDPERPRTSAGGGHSAAATGGTPTPGGPEPTSCPNGGQLIKAVEIPAVHADPVHIPEAKVGGQTVPAVTVPGVDIPAQRVPAQCVDIRPAPGGCLSAVTIPATSIPEVRVPGAKIPGVNVAGVKAEPVRTPEVVSAAVHQEQVHVDEVCQSKPKQEGEYVSSAYRSSAYRSSLYRSSAYRSSLYRASACNDKHECIPEVRIPSINVPPVKIPPVSVPSAALKSYTAGKSQVLKGDGRIAYNIEADVLFDFGKADIKPAAVAELAKVAASIEREVPATATVQVDGHTDAKGDPATNQALSEQRARAIVEWLATRGGISRDRLKATGYGETKPVAANTKPGGSDDPGGRAKNRRVVISAKQH</sequence>
<dbReference type="CDD" id="cd07185">
    <property type="entry name" value="OmpA_C-like"/>
    <property type="match status" value="1"/>
</dbReference>
<dbReference type="InterPro" id="IPR006664">
    <property type="entry name" value="OMP_bac"/>
</dbReference>
<feature type="region of interest" description="Disordered" evidence="5">
    <location>
        <begin position="343"/>
        <end position="382"/>
    </location>
</feature>
<evidence type="ECO:0000313" key="9">
    <source>
        <dbReference type="Proteomes" id="UP000487268"/>
    </source>
</evidence>
<organism evidence="8 9">
    <name type="scientific">Actinomadura macrotermitis</name>
    <dbReference type="NCBI Taxonomy" id="2585200"/>
    <lineage>
        <taxon>Bacteria</taxon>
        <taxon>Bacillati</taxon>
        <taxon>Actinomycetota</taxon>
        <taxon>Actinomycetes</taxon>
        <taxon>Streptosporangiales</taxon>
        <taxon>Thermomonosporaceae</taxon>
        <taxon>Actinomadura</taxon>
    </lineage>
</organism>
<dbReference type="GO" id="GO:0009279">
    <property type="term" value="C:cell outer membrane"/>
    <property type="evidence" value="ECO:0007669"/>
    <property type="project" value="UniProtKB-SubCell"/>
</dbReference>
<proteinExistence type="predicted"/>
<evidence type="ECO:0000256" key="3">
    <source>
        <dbReference type="ARBA" id="ARBA00023237"/>
    </source>
</evidence>
<evidence type="ECO:0000256" key="2">
    <source>
        <dbReference type="ARBA" id="ARBA00023136"/>
    </source>
</evidence>
<reference evidence="8 9" key="1">
    <citation type="submission" date="2019-10" db="EMBL/GenBank/DDBJ databases">
        <title>Actinomadura rubteroloni sp. nov. and Actinomadura macrotermitis sp. nov., isolated from the gut of fungus growing-termite Macrotermes natalensis.</title>
        <authorList>
            <person name="Benndorf R."/>
            <person name="Martin K."/>
            <person name="Kuefner M."/>
            <person name="De Beer W."/>
            <person name="Kaster A.-K."/>
            <person name="Vollmers J."/>
            <person name="Poulsen M."/>
            <person name="Beemelmanns C."/>
        </authorList>
    </citation>
    <scope>NUCLEOTIDE SEQUENCE [LARGE SCALE GENOMIC DNA]</scope>
    <source>
        <strain evidence="8 9">RB68</strain>
    </source>
</reference>
<keyword evidence="6" id="KW-0732">Signal</keyword>
<dbReference type="InterPro" id="IPR006665">
    <property type="entry name" value="OmpA-like"/>
</dbReference>
<dbReference type="PROSITE" id="PS51257">
    <property type="entry name" value="PROKAR_LIPOPROTEIN"/>
    <property type="match status" value="1"/>
</dbReference>
<protein>
    <recommendedName>
        <fullName evidence="7">OmpA-like domain-containing protein</fullName>
    </recommendedName>
</protein>
<dbReference type="PROSITE" id="PS51123">
    <property type="entry name" value="OMPA_2"/>
    <property type="match status" value="1"/>
</dbReference>
<dbReference type="SUPFAM" id="SSF103088">
    <property type="entry name" value="OmpA-like"/>
    <property type="match status" value="1"/>
</dbReference>
<name>A0A7K0BRK9_9ACTN</name>